<organism evidence="1 2">
    <name type="scientific">Dactylosporangium siamense</name>
    <dbReference type="NCBI Taxonomy" id="685454"/>
    <lineage>
        <taxon>Bacteria</taxon>
        <taxon>Bacillati</taxon>
        <taxon>Actinomycetota</taxon>
        <taxon>Actinomycetes</taxon>
        <taxon>Micromonosporales</taxon>
        <taxon>Micromonosporaceae</taxon>
        <taxon>Dactylosporangium</taxon>
    </lineage>
</organism>
<gene>
    <name evidence="1" type="ORF">Dsi01nite_019110</name>
</gene>
<evidence type="ECO:0000313" key="2">
    <source>
        <dbReference type="Proteomes" id="UP000660611"/>
    </source>
</evidence>
<proteinExistence type="predicted"/>
<protein>
    <recommendedName>
        <fullName evidence="3">CHAT domain-containing protein</fullName>
    </recommendedName>
</protein>
<accession>A0A919U9L3</accession>
<evidence type="ECO:0000313" key="1">
    <source>
        <dbReference type="EMBL" id="GIG43870.1"/>
    </source>
</evidence>
<reference evidence="1" key="1">
    <citation type="submission" date="2021-01" db="EMBL/GenBank/DDBJ databases">
        <title>Whole genome shotgun sequence of Dactylosporangium siamense NBRC 106093.</title>
        <authorList>
            <person name="Komaki H."/>
            <person name="Tamura T."/>
        </authorList>
    </citation>
    <scope>NUCLEOTIDE SEQUENCE</scope>
    <source>
        <strain evidence="1">NBRC 106093</strain>
    </source>
</reference>
<evidence type="ECO:0008006" key="3">
    <source>
        <dbReference type="Google" id="ProtNLM"/>
    </source>
</evidence>
<comment type="caution">
    <text evidence="1">The sequence shown here is derived from an EMBL/GenBank/DDBJ whole genome shotgun (WGS) entry which is preliminary data.</text>
</comment>
<dbReference type="RefSeq" id="WP_203845728.1">
    <property type="nucleotide sequence ID" value="NZ_BAAAVW010000006.1"/>
</dbReference>
<name>A0A919U9L3_9ACTN</name>
<dbReference type="EMBL" id="BONQ01000029">
    <property type="protein sequence ID" value="GIG43870.1"/>
    <property type="molecule type" value="Genomic_DNA"/>
</dbReference>
<dbReference type="AlphaFoldDB" id="A0A919U9L3"/>
<sequence length="429" mass="48730">MTRHEVELHDEFDASDDFHAPGPPCPGIFRTLRIDFWKVSGGFKVHAYGRSLSEDSAMRVIGHLKSTPEEIQELVNNLLKDWATYLVDVRDAHSYRRHPFADRFDFRELADELVDAMWCRLADAGHVLFQQLFNGDPALREVGERIARVLRSGEQTITVCSDDVVVPWAMLYVPEQIWQPLPPKFPVELDAFIGYRHRVEQTFDIEERPDTAIRVDTQVDAGAYYDISLDRIRDDGQPDAPVVGPVLGVLAQFGRVQERTSKDELRIRLRADGADDHLVYFCCHCTDAERLMFGLDDSEAVSPADLRSWLFNGFSRGPLVVVNACKAGAANSNSLTDFVPMLLQRRANCVVGPVVNVPTVFAGEFGRRLFELILPRQRDVRFGTAMRKLVREFARDHRNPLGLAYSLYQGIDGHFCRWETDAEPAADRR</sequence>
<dbReference type="Proteomes" id="UP000660611">
    <property type="component" value="Unassembled WGS sequence"/>
</dbReference>
<keyword evidence="2" id="KW-1185">Reference proteome</keyword>